<protein>
    <submittedName>
        <fullName evidence="1">Uncharacterized protein</fullName>
    </submittedName>
</protein>
<dbReference type="AlphaFoldDB" id="A0A444Z2T2"/>
<evidence type="ECO:0000313" key="2">
    <source>
        <dbReference type="Proteomes" id="UP000289738"/>
    </source>
</evidence>
<dbReference type="EMBL" id="SDMP01000015">
    <property type="protein sequence ID" value="RYR08493.1"/>
    <property type="molecule type" value="Genomic_DNA"/>
</dbReference>
<sequence length="142" mass="16940">MFHIHQQAQVQYPRIEMYVEFEHITTDEVQHDPDVQDDRTEAYERMNNDSDEEFEATYEVGDEDKDDDGEIDERQFILFIGVTDPEDGEFRIEMKYSYRKLVIAAIRSYTISRGVNYIVYESESQTFYAKCKNYGRGCDWLI</sequence>
<organism evidence="1 2">
    <name type="scientific">Arachis hypogaea</name>
    <name type="common">Peanut</name>
    <dbReference type="NCBI Taxonomy" id="3818"/>
    <lineage>
        <taxon>Eukaryota</taxon>
        <taxon>Viridiplantae</taxon>
        <taxon>Streptophyta</taxon>
        <taxon>Embryophyta</taxon>
        <taxon>Tracheophyta</taxon>
        <taxon>Spermatophyta</taxon>
        <taxon>Magnoliopsida</taxon>
        <taxon>eudicotyledons</taxon>
        <taxon>Gunneridae</taxon>
        <taxon>Pentapetalae</taxon>
        <taxon>rosids</taxon>
        <taxon>fabids</taxon>
        <taxon>Fabales</taxon>
        <taxon>Fabaceae</taxon>
        <taxon>Papilionoideae</taxon>
        <taxon>50 kb inversion clade</taxon>
        <taxon>dalbergioids sensu lato</taxon>
        <taxon>Dalbergieae</taxon>
        <taxon>Pterocarpus clade</taxon>
        <taxon>Arachis</taxon>
    </lineage>
</organism>
<proteinExistence type="predicted"/>
<dbReference type="Proteomes" id="UP000289738">
    <property type="component" value="Chromosome B05"/>
</dbReference>
<evidence type="ECO:0000313" key="1">
    <source>
        <dbReference type="EMBL" id="RYR08493.1"/>
    </source>
</evidence>
<keyword evidence="2" id="KW-1185">Reference proteome</keyword>
<name>A0A444Z2T2_ARAHY</name>
<gene>
    <name evidence="1" type="ORF">Ahy_B05g076201</name>
</gene>
<accession>A0A444Z2T2</accession>
<reference evidence="1 2" key="1">
    <citation type="submission" date="2019-01" db="EMBL/GenBank/DDBJ databases">
        <title>Sequencing of cultivated peanut Arachis hypogaea provides insights into genome evolution and oil improvement.</title>
        <authorList>
            <person name="Chen X."/>
        </authorList>
    </citation>
    <scope>NUCLEOTIDE SEQUENCE [LARGE SCALE GENOMIC DNA]</scope>
    <source>
        <strain evidence="2">cv. Fuhuasheng</strain>
        <tissue evidence="1">Leaves</tissue>
    </source>
</reference>
<comment type="caution">
    <text evidence="1">The sequence shown here is derived from an EMBL/GenBank/DDBJ whole genome shotgun (WGS) entry which is preliminary data.</text>
</comment>